<feature type="domain" description="RPAP1 C-terminal" evidence="2">
    <location>
        <begin position="172"/>
        <end position="234"/>
    </location>
</feature>
<dbReference type="PANTHER" id="PTHR21483">
    <property type="entry name" value="RNA POLYMERASE II-ASSOCIATED PROTEIN 1"/>
    <property type="match status" value="1"/>
</dbReference>
<sequence length="1196" mass="136061">MSDGDSDIEVQGFEDSNDFEIHEKFDENDNSPNTEIDQQEEFPEKGFPKAAHRSQNAIALGRDVESDMTVEKNIEDMTESEIIHAQKELQEKLGKDTCDFLIKRRLEKMKQQGEDQTPCDDRSNNKQKLLKEDTNVLELKMDSYEALKFEWTNPISEECVSNEKDSDLKLHQIRFDFSGRVLTSDSNEVLDKALYNHGLEPDKPGYTIPELLELLQSSFKPQVQLAIRTLANIICESYSTPNPYFGYETYRWFRYINDDVDLIGKVGYVVCNTKCTIVLLDALKCLSCLLFGYLYRDDKNGAVTPIQDSLFDFFKFDMGVDMYFTNSYSLDPFDLKLDHLHLYDKVSLEVQKNAFKGFIKDALDDKFINLDPCDINAKFKEIVNVQTEQMHNVVVVDPVMMLMTRGNIIKRLCEIMATYSDMIPIQVYCLNTFCGLMSRFESALADLLIVHPTFIKLVETLLNKLIQGTLENEQVKNVPRQQVEMLTRSVLYLIKYICIYATDAFCNFCDGLNAVALIKQTIRNVYHRHFYTLESTAADKLENTCMDENLLPAACTAIRLVTIWALKGEFYDALQELMPILDMEMMTITHLKAEEDPLLEDYIKTNGHVLAVLLMHIATCMGDVDFNFNSWCSFITKFNAFTETLSVLSSDYWSPAVAFLINATMQLQRAFLQHYLISDESAFQEWHGVFGSIQVILEALTARNILDEIDQRIIFGPKWFHTREHESPCKPLYTNDMTHNGIFDYVIPIEIISSILDVITTASKYKVMDIDTGHGSNLYRIKNRIASSSLEIQKAKNKIETSTTLMSSGIGVVTSILLLESWSTFIYRLYKIPTSALETENANGLVAALVNTTNFNLIERLFKLLPNDGGSGCNDVDLLLIGFKKFNEFICISKTLGSCRMGLVTFVAYFEMFPVLVLSDAIECEIANHIHKAYNVVEQNGKMHSALLKYLNPFHQLLQLTSGVLQVEDCASVKVLDIVRKLVFNPLAKSGRTHLIINPSFCPAEQMGNLTLAMSNYSKDVVKLLFEPSDKNLQALKKIASSLLSRFNTSMGDSPIIVGLLMLFISNISHVEIAKMIWRDSQAMLMLSKNLVIDYDNKQLVAYMTKEHSVSLGSILNFQPLYNSDSEIVTCQGKLLPEFNDSDIMAKSGILALVVGSLRLNNVEALYDFCVHLQTAKIEDEEMLRFIKYLLKMSEF</sequence>
<organism evidence="3 4">
    <name type="scientific">Babesia duncani</name>
    <dbReference type="NCBI Taxonomy" id="323732"/>
    <lineage>
        <taxon>Eukaryota</taxon>
        <taxon>Sar</taxon>
        <taxon>Alveolata</taxon>
        <taxon>Apicomplexa</taxon>
        <taxon>Aconoidasida</taxon>
        <taxon>Piroplasmida</taxon>
        <taxon>Babesiidae</taxon>
        <taxon>Babesia</taxon>
    </lineage>
</organism>
<protein>
    <submittedName>
        <fullName evidence="3">Bifunctional RNA polymerase II-associated protein RPAP1-Rba50/RNA polymerase II-associated protein 1</fullName>
    </submittedName>
</protein>
<dbReference type="KEGG" id="bdw:94335561"/>
<proteinExistence type="predicted"/>
<name>A0AAD9PNR1_9APIC</name>
<comment type="caution">
    <text evidence="3">The sequence shown here is derived from an EMBL/GenBank/DDBJ whole genome shotgun (WGS) entry which is preliminary data.</text>
</comment>
<dbReference type="Pfam" id="PF08620">
    <property type="entry name" value="RPAP1_C"/>
    <property type="match status" value="1"/>
</dbReference>
<dbReference type="GeneID" id="94335561"/>
<dbReference type="InterPro" id="IPR039913">
    <property type="entry name" value="RPAP1/Rba50"/>
</dbReference>
<dbReference type="RefSeq" id="XP_067805096.1">
    <property type="nucleotide sequence ID" value="XM_067946305.1"/>
</dbReference>
<gene>
    <name evidence="3" type="ORF">BdWA1_001263</name>
</gene>
<dbReference type="Proteomes" id="UP001214638">
    <property type="component" value="Unassembled WGS sequence"/>
</dbReference>
<evidence type="ECO:0000313" key="4">
    <source>
        <dbReference type="Proteomes" id="UP001214638"/>
    </source>
</evidence>
<dbReference type="AlphaFoldDB" id="A0AAD9PNR1"/>
<dbReference type="GO" id="GO:0006366">
    <property type="term" value="P:transcription by RNA polymerase II"/>
    <property type="evidence" value="ECO:0007669"/>
    <property type="project" value="InterPro"/>
</dbReference>
<evidence type="ECO:0000259" key="2">
    <source>
        <dbReference type="Pfam" id="PF08620"/>
    </source>
</evidence>
<accession>A0AAD9PNR1</accession>
<dbReference type="InterPro" id="IPR013929">
    <property type="entry name" value="RPAP1_C"/>
</dbReference>
<evidence type="ECO:0000313" key="3">
    <source>
        <dbReference type="EMBL" id="KAK2198254.1"/>
    </source>
</evidence>
<evidence type="ECO:0000256" key="1">
    <source>
        <dbReference type="SAM" id="MobiDB-lite"/>
    </source>
</evidence>
<reference evidence="3" key="1">
    <citation type="journal article" date="2023" name="Nat. Microbiol.">
        <title>Babesia duncani multi-omics identifies virulence factors and drug targets.</title>
        <authorList>
            <person name="Singh P."/>
            <person name="Lonardi S."/>
            <person name="Liang Q."/>
            <person name="Vydyam P."/>
            <person name="Khabirova E."/>
            <person name="Fang T."/>
            <person name="Gihaz S."/>
            <person name="Thekkiniath J."/>
            <person name="Munshi M."/>
            <person name="Abel S."/>
            <person name="Ciampossin L."/>
            <person name="Batugedara G."/>
            <person name="Gupta M."/>
            <person name="Lu X.M."/>
            <person name="Lenz T."/>
            <person name="Chakravarty S."/>
            <person name="Cornillot E."/>
            <person name="Hu Y."/>
            <person name="Ma W."/>
            <person name="Gonzalez L.M."/>
            <person name="Sanchez S."/>
            <person name="Estrada K."/>
            <person name="Sanchez-Flores A."/>
            <person name="Montero E."/>
            <person name="Harb O.S."/>
            <person name="Le Roch K.G."/>
            <person name="Mamoun C.B."/>
        </authorList>
    </citation>
    <scope>NUCLEOTIDE SEQUENCE</scope>
    <source>
        <strain evidence="3">WA1</strain>
    </source>
</reference>
<keyword evidence="4" id="KW-1185">Reference proteome</keyword>
<feature type="region of interest" description="Disordered" evidence="1">
    <location>
        <begin position="1"/>
        <end position="53"/>
    </location>
</feature>
<dbReference type="PANTHER" id="PTHR21483:SF18">
    <property type="entry name" value="RNA POLYMERASE II-ASSOCIATED PROTEIN 1"/>
    <property type="match status" value="1"/>
</dbReference>
<dbReference type="EMBL" id="JALLKP010000001">
    <property type="protein sequence ID" value="KAK2198254.1"/>
    <property type="molecule type" value="Genomic_DNA"/>
</dbReference>